<dbReference type="PANTHER" id="PTHR37533">
    <property type="entry name" value="FLAGELLAR HOOK-LENGTH CONTROL PROTEIN"/>
    <property type="match status" value="1"/>
</dbReference>
<feature type="compositionally biased region" description="Polar residues" evidence="1">
    <location>
        <begin position="90"/>
        <end position="100"/>
    </location>
</feature>
<evidence type="ECO:0000256" key="1">
    <source>
        <dbReference type="SAM" id="MobiDB-lite"/>
    </source>
</evidence>
<dbReference type="Proteomes" id="UP000275925">
    <property type="component" value="Unassembled WGS sequence"/>
</dbReference>
<evidence type="ECO:0000313" key="4">
    <source>
        <dbReference type="Proteomes" id="UP000275925"/>
    </source>
</evidence>
<dbReference type="EMBL" id="BGZO01000034">
    <property type="protein sequence ID" value="GBR76579.1"/>
    <property type="molecule type" value="Genomic_DNA"/>
</dbReference>
<dbReference type="CDD" id="cd17470">
    <property type="entry name" value="T3SS_Flik_C"/>
    <property type="match status" value="1"/>
</dbReference>
<dbReference type="Pfam" id="PF02120">
    <property type="entry name" value="Flg_hook"/>
    <property type="match status" value="1"/>
</dbReference>
<name>A0A388THG7_9BACT</name>
<dbReference type="InterPro" id="IPR021136">
    <property type="entry name" value="Flagellar_hook_control-like_C"/>
</dbReference>
<feature type="region of interest" description="Disordered" evidence="1">
    <location>
        <begin position="90"/>
        <end position="124"/>
    </location>
</feature>
<organism evidence="3 4">
    <name type="scientific">Candidatus Termititenax persephonae</name>
    <dbReference type="NCBI Taxonomy" id="2218525"/>
    <lineage>
        <taxon>Bacteria</taxon>
        <taxon>Bacillati</taxon>
        <taxon>Candidatus Margulisiibacteriota</taxon>
        <taxon>Candidatus Termititenacia</taxon>
        <taxon>Candidatus Termititenacales</taxon>
        <taxon>Candidatus Termititenacaceae</taxon>
        <taxon>Candidatus Termititenax</taxon>
    </lineage>
</organism>
<dbReference type="Gene3D" id="3.30.750.140">
    <property type="match status" value="1"/>
</dbReference>
<sequence>MQLELNINKKVLPDTPLSRPGTVKAAAEGQFALILDRAVGGTQEQSVAADNPSEAEWAPPLKVLPLVKAKILPELGSLFDSAAGLTLTEQKTSQVKPQTQAEDSAPESAAAEDEETEQPSAAPVGLIQTQLEVITKNPRGDLAVAEIEAADKPLPPKLVAAPAPFTEIYADMLRAVQAKKDGQILKFKFALEPENLGKLDVYIFADQKKLHISFAAAEDARQLLAADAPELRDVLAKFGFNLTDLDFSGYSGRRHQELETQFAAQGAGQNDFGMLKRVSANDIIKEVKSLLGDVLVNYLA</sequence>
<evidence type="ECO:0000313" key="3">
    <source>
        <dbReference type="EMBL" id="GBR76579.1"/>
    </source>
</evidence>
<comment type="caution">
    <text evidence="3">The sequence shown here is derived from an EMBL/GenBank/DDBJ whole genome shotgun (WGS) entry which is preliminary data.</text>
</comment>
<dbReference type="AlphaFoldDB" id="A0A388THG7"/>
<evidence type="ECO:0000259" key="2">
    <source>
        <dbReference type="Pfam" id="PF02120"/>
    </source>
</evidence>
<dbReference type="InterPro" id="IPR038610">
    <property type="entry name" value="FliK-like_C_sf"/>
</dbReference>
<protein>
    <recommendedName>
        <fullName evidence="2">Flagellar hook-length control protein-like C-terminal domain-containing protein</fullName>
    </recommendedName>
</protein>
<keyword evidence="4" id="KW-1185">Reference proteome</keyword>
<reference evidence="3 4" key="1">
    <citation type="journal article" date="2019" name="ISME J.">
        <title>Genome analyses of uncultured TG2/ZB3 bacteria in 'Margulisbacteria' specifically attached to ectosymbiotic spirochetes of protists in the termite gut.</title>
        <authorList>
            <person name="Utami Y.D."/>
            <person name="Kuwahara H."/>
            <person name="Igai K."/>
            <person name="Murakami T."/>
            <person name="Sugaya K."/>
            <person name="Morikawa T."/>
            <person name="Nagura Y."/>
            <person name="Yuki M."/>
            <person name="Deevong P."/>
            <person name="Inoue T."/>
            <person name="Kihara K."/>
            <person name="Lo N."/>
            <person name="Yamada A."/>
            <person name="Ohkuma M."/>
            <person name="Hongoh Y."/>
        </authorList>
    </citation>
    <scope>NUCLEOTIDE SEQUENCE [LARGE SCALE GENOMIC DNA]</scope>
    <source>
        <strain evidence="3">NkOx7-02</strain>
    </source>
</reference>
<accession>A0A388THG7</accession>
<proteinExistence type="predicted"/>
<dbReference type="InterPro" id="IPR052563">
    <property type="entry name" value="FliK"/>
</dbReference>
<dbReference type="PANTHER" id="PTHR37533:SF2">
    <property type="entry name" value="FLAGELLAR HOOK-LENGTH CONTROL PROTEIN"/>
    <property type="match status" value="1"/>
</dbReference>
<gene>
    <name evidence="3" type="ORF">NO2_1109</name>
</gene>
<feature type="domain" description="Flagellar hook-length control protein-like C-terminal" evidence="2">
    <location>
        <begin position="175"/>
        <end position="253"/>
    </location>
</feature>